<gene>
    <name evidence="9" type="ORF">K452DRAFT_351523</name>
</gene>
<sequence>MSTDGAPQLPDVNPDGGYVSLDPATSQAHSNQSNGGYTLHDVKDSAISSAQAAMESVQNHPITQNAINGPVAQNARAEAQKTSSEFRDLAGARKTPDQPAATGQPLTHYHSMFYRLLSWKNPRATAISFACSVLLIFAGRYMNIVRYVFKALYLVLGTTALAEIAGKAALGNGLASQMRPRKYVMIRKESLERFTDDLEQLINFFVIEFQRIVFAENIYVTVAAFFATFISYWLIKIIPLWGLALIGTIMVYSGPLIYMQNKEAIDAQLRNTNHMLNQQANQFKDLAAQHSARAQETMRTYANEYSNKAQEMIGQAKNKAAGATSKAKGQAAATTEMAQEKASAATSQAQETDQTAEPTSRVQEGDFPSAPSDELPIHGSAAGYPVTAEAQIPEPAI</sequence>
<feature type="region of interest" description="Disordered" evidence="7">
    <location>
        <begin position="1"/>
        <end position="40"/>
    </location>
</feature>
<keyword evidence="10" id="KW-1185">Reference proteome</keyword>
<feature type="transmembrane region" description="Helical" evidence="6">
    <location>
        <begin position="151"/>
        <end position="175"/>
    </location>
</feature>
<feature type="domain" description="Reticulon" evidence="8">
    <location>
        <begin position="113"/>
        <end position="310"/>
    </location>
</feature>
<feature type="transmembrane region" description="Helical" evidence="6">
    <location>
        <begin position="241"/>
        <end position="259"/>
    </location>
</feature>
<name>A0A6A6BCS7_9PEZI</name>
<evidence type="ECO:0000256" key="1">
    <source>
        <dbReference type="ARBA" id="ARBA00004477"/>
    </source>
</evidence>
<evidence type="ECO:0000256" key="7">
    <source>
        <dbReference type="SAM" id="MobiDB-lite"/>
    </source>
</evidence>
<keyword evidence="5 6" id="KW-0472">Membrane</keyword>
<feature type="compositionally biased region" description="Polar residues" evidence="7">
    <location>
        <begin position="23"/>
        <end position="36"/>
    </location>
</feature>
<organism evidence="9 10">
    <name type="scientific">Aplosporella prunicola CBS 121167</name>
    <dbReference type="NCBI Taxonomy" id="1176127"/>
    <lineage>
        <taxon>Eukaryota</taxon>
        <taxon>Fungi</taxon>
        <taxon>Dikarya</taxon>
        <taxon>Ascomycota</taxon>
        <taxon>Pezizomycotina</taxon>
        <taxon>Dothideomycetes</taxon>
        <taxon>Dothideomycetes incertae sedis</taxon>
        <taxon>Botryosphaeriales</taxon>
        <taxon>Aplosporellaceae</taxon>
        <taxon>Aplosporella</taxon>
    </lineage>
</organism>
<dbReference type="Proteomes" id="UP000799438">
    <property type="component" value="Unassembled WGS sequence"/>
</dbReference>
<protein>
    <recommendedName>
        <fullName evidence="6">Reticulon-like protein</fullName>
    </recommendedName>
</protein>
<reference evidence="9" key="1">
    <citation type="journal article" date="2020" name="Stud. Mycol.">
        <title>101 Dothideomycetes genomes: a test case for predicting lifestyles and emergence of pathogens.</title>
        <authorList>
            <person name="Haridas S."/>
            <person name="Albert R."/>
            <person name="Binder M."/>
            <person name="Bloem J."/>
            <person name="Labutti K."/>
            <person name="Salamov A."/>
            <person name="Andreopoulos B."/>
            <person name="Baker S."/>
            <person name="Barry K."/>
            <person name="Bills G."/>
            <person name="Bluhm B."/>
            <person name="Cannon C."/>
            <person name="Castanera R."/>
            <person name="Culley D."/>
            <person name="Daum C."/>
            <person name="Ezra D."/>
            <person name="Gonzalez J."/>
            <person name="Henrissat B."/>
            <person name="Kuo A."/>
            <person name="Liang C."/>
            <person name="Lipzen A."/>
            <person name="Lutzoni F."/>
            <person name="Magnuson J."/>
            <person name="Mondo S."/>
            <person name="Nolan M."/>
            <person name="Ohm R."/>
            <person name="Pangilinan J."/>
            <person name="Park H.-J."/>
            <person name="Ramirez L."/>
            <person name="Alfaro M."/>
            <person name="Sun H."/>
            <person name="Tritt A."/>
            <person name="Yoshinaga Y."/>
            <person name="Zwiers L.-H."/>
            <person name="Turgeon B."/>
            <person name="Goodwin S."/>
            <person name="Spatafora J."/>
            <person name="Crous P."/>
            <person name="Grigoriev I."/>
        </authorList>
    </citation>
    <scope>NUCLEOTIDE SEQUENCE</scope>
    <source>
        <strain evidence="9">CBS 121167</strain>
    </source>
</reference>
<evidence type="ECO:0000256" key="5">
    <source>
        <dbReference type="ARBA" id="ARBA00023136"/>
    </source>
</evidence>
<keyword evidence="4 6" id="KW-1133">Transmembrane helix</keyword>
<evidence type="ECO:0000256" key="3">
    <source>
        <dbReference type="ARBA" id="ARBA00022824"/>
    </source>
</evidence>
<dbReference type="OrthoDB" id="567788at2759"/>
<comment type="subcellular location">
    <subcellularLocation>
        <location evidence="1 6">Endoplasmic reticulum membrane</location>
        <topology evidence="1 6">Multi-pass membrane protein</topology>
    </subcellularLocation>
</comment>
<keyword evidence="2 6" id="KW-0812">Transmembrane</keyword>
<dbReference type="Pfam" id="PF02453">
    <property type="entry name" value="Reticulon"/>
    <property type="match status" value="1"/>
</dbReference>
<feature type="region of interest" description="Disordered" evidence="7">
    <location>
        <begin position="327"/>
        <end position="397"/>
    </location>
</feature>
<feature type="transmembrane region" description="Helical" evidence="6">
    <location>
        <begin position="124"/>
        <end position="145"/>
    </location>
</feature>
<dbReference type="RefSeq" id="XP_033397121.1">
    <property type="nucleotide sequence ID" value="XM_033545723.1"/>
</dbReference>
<evidence type="ECO:0000256" key="6">
    <source>
        <dbReference type="RuleBase" id="RU363132"/>
    </source>
</evidence>
<feature type="compositionally biased region" description="Polar residues" evidence="7">
    <location>
        <begin position="344"/>
        <end position="362"/>
    </location>
</feature>
<evidence type="ECO:0000256" key="4">
    <source>
        <dbReference type="ARBA" id="ARBA00022989"/>
    </source>
</evidence>
<evidence type="ECO:0000313" key="9">
    <source>
        <dbReference type="EMBL" id="KAF2141408.1"/>
    </source>
</evidence>
<evidence type="ECO:0000256" key="2">
    <source>
        <dbReference type="ARBA" id="ARBA00022692"/>
    </source>
</evidence>
<dbReference type="GeneID" id="54303231"/>
<keyword evidence="3 6" id="KW-0256">Endoplasmic reticulum</keyword>
<evidence type="ECO:0000259" key="8">
    <source>
        <dbReference type="PROSITE" id="PS50845"/>
    </source>
</evidence>
<dbReference type="EMBL" id="ML995487">
    <property type="protein sequence ID" value="KAF2141408.1"/>
    <property type="molecule type" value="Genomic_DNA"/>
</dbReference>
<proteinExistence type="predicted"/>
<evidence type="ECO:0000313" key="10">
    <source>
        <dbReference type="Proteomes" id="UP000799438"/>
    </source>
</evidence>
<feature type="transmembrane region" description="Helical" evidence="6">
    <location>
        <begin position="218"/>
        <end position="235"/>
    </location>
</feature>
<dbReference type="InterPro" id="IPR003388">
    <property type="entry name" value="Reticulon"/>
</dbReference>
<dbReference type="PROSITE" id="PS50845">
    <property type="entry name" value="RETICULON"/>
    <property type="match status" value="1"/>
</dbReference>
<dbReference type="AlphaFoldDB" id="A0A6A6BCS7"/>
<accession>A0A6A6BCS7</accession>
<dbReference type="GO" id="GO:0005789">
    <property type="term" value="C:endoplasmic reticulum membrane"/>
    <property type="evidence" value="ECO:0007669"/>
    <property type="project" value="UniProtKB-SubCell"/>
</dbReference>